<protein>
    <submittedName>
        <fullName evidence="2">Uncharacterized protein</fullName>
    </submittedName>
</protein>
<feature type="coiled-coil region" evidence="1">
    <location>
        <begin position="196"/>
        <end position="223"/>
    </location>
</feature>
<evidence type="ECO:0000256" key="1">
    <source>
        <dbReference type="SAM" id="Coils"/>
    </source>
</evidence>
<proteinExistence type="predicted"/>
<organism evidence="2 3">
    <name type="scientific">Halovenus aranensis</name>
    <dbReference type="NCBI Taxonomy" id="890420"/>
    <lineage>
        <taxon>Archaea</taxon>
        <taxon>Methanobacteriati</taxon>
        <taxon>Methanobacteriota</taxon>
        <taxon>Stenosarchaea group</taxon>
        <taxon>Halobacteria</taxon>
        <taxon>Halobacteriales</taxon>
        <taxon>Haloarculaceae</taxon>
        <taxon>Halovenus</taxon>
    </lineage>
</organism>
<sequence length="240" mass="27550">MLVYSTSAAETRNECAQLTIKRESMTIHEGRSSELDDYDSLPQLPSLDSLTEPQERLFAATTSYQKGSSTANANDAFFAFWRGIEVLAVNNQLSNEELVNRAQQILWSVSGSEIGNPETRQGGLRFERPRLLDAMDGLYKLRNKMVHEGPEVEIRPIDVVAAKTLLDAYFDIYFEFWDKVGTQAFREMLDGLALSSDDRSNRIKELENQIDILKEANEFDQQRIRADREDEIWWPTIPDY</sequence>
<dbReference type="EMBL" id="FNFC01000021">
    <property type="protein sequence ID" value="SDK12997.1"/>
    <property type="molecule type" value="Genomic_DNA"/>
</dbReference>
<reference evidence="2 3" key="1">
    <citation type="submission" date="2016-10" db="EMBL/GenBank/DDBJ databases">
        <authorList>
            <person name="de Groot N.N."/>
        </authorList>
    </citation>
    <scope>NUCLEOTIDE SEQUENCE [LARGE SCALE GENOMIC DNA]</scope>
    <source>
        <strain evidence="2 3">IBRC-M10015</strain>
    </source>
</reference>
<dbReference type="AlphaFoldDB" id="A0A1G8ZDA4"/>
<name>A0A1G8ZDA4_9EURY</name>
<gene>
    <name evidence="2" type="ORF">SAMN05216226_12110</name>
</gene>
<evidence type="ECO:0000313" key="2">
    <source>
        <dbReference type="EMBL" id="SDK12997.1"/>
    </source>
</evidence>
<dbReference type="Proteomes" id="UP000198856">
    <property type="component" value="Unassembled WGS sequence"/>
</dbReference>
<accession>A0A1G8ZDA4</accession>
<keyword evidence="3" id="KW-1185">Reference proteome</keyword>
<evidence type="ECO:0000313" key="3">
    <source>
        <dbReference type="Proteomes" id="UP000198856"/>
    </source>
</evidence>
<keyword evidence="1" id="KW-0175">Coiled coil</keyword>